<dbReference type="GO" id="GO:0005525">
    <property type="term" value="F:GTP binding"/>
    <property type="evidence" value="ECO:0007669"/>
    <property type="project" value="UniProtKB-KW"/>
</dbReference>
<dbReference type="EnsemblMetazoa" id="AQUA009963-RA">
    <property type="protein sequence ID" value="AQUA009963-PA"/>
    <property type="gene ID" value="AQUA009963"/>
</dbReference>
<dbReference type="Pfam" id="PF00962">
    <property type="entry name" value="A_deaminase"/>
    <property type="match status" value="1"/>
</dbReference>
<evidence type="ECO:0000256" key="17">
    <source>
        <dbReference type="SAM" id="MobiDB-lite"/>
    </source>
</evidence>
<evidence type="ECO:0000256" key="14">
    <source>
        <dbReference type="ARBA" id="ARBA00048787"/>
    </source>
</evidence>
<evidence type="ECO:0000256" key="1">
    <source>
        <dbReference type="ARBA" id="ARBA00001947"/>
    </source>
</evidence>
<comment type="cofactor">
    <cofactor evidence="1">
        <name>Zn(2+)</name>
        <dbReference type="ChEBI" id="CHEBI:29105"/>
    </cofactor>
</comment>
<dbReference type="CDD" id="cd00443">
    <property type="entry name" value="ADA_AMPD"/>
    <property type="match status" value="1"/>
</dbReference>
<dbReference type="FunFam" id="3.40.50.300:FF:000343">
    <property type="entry name" value="Ras family gtpase"/>
    <property type="match status" value="1"/>
</dbReference>
<evidence type="ECO:0000256" key="4">
    <source>
        <dbReference type="ARBA" id="ARBA00011245"/>
    </source>
</evidence>
<evidence type="ECO:0000256" key="6">
    <source>
        <dbReference type="ARBA" id="ARBA00022475"/>
    </source>
</evidence>
<sequence>MAGDFSGCTARKKNRAQSIEYNPVKTDGSGENSKQPTNPLTTRSGLRVYKIVILGDGGVGKSAVTLQFVSHSFLDYHDPTIEDSYQQQAVIDGEAALLDILDTAGQVEFTAMRDQYMRCGEGFIICYSVTDRHSFQEASEYRKLIARVRLTEDIPLVLVANKLDLQSQRKVTTEEGKTLAKQFGCPFYETSAALRHYIDEAFFSLVREIRRKEEQRELHAHLNGSLSNSTLAELRELKYGKEVPSGNDDCFYKILNGESLTLEECFKKFQYAHDLTDRREALARATERVIEEFAKDSVIYLELRTTPKCTAQMTKREYLTTVLDVIRKSSENQRGIMVKLLPSIDRSKGVQEAMENVNLAIELSSSFSGLMVAFDLSGNPFGTTFSDFVPALQRARDHGFRLALHCGEFEDAQEVKEMFALGVDRIGHGTFIEGENLAFAQEHKIPFECCLTSNVKCKTVPSYEDHHVAKLLKLKHPVCVCTDDFGVFETSLSQELKICASTFSLTKADMVEMQRNAVEYSFASEQEKKELRAKIEHFSETLPKEL</sequence>
<feature type="region of interest" description="Disordered" evidence="17">
    <location>
        <begin position="1"/>
        <end position="41"/>
    </location>
</feature>
<dbReference type="STRING" id="34691.A0A182XJC9"/>
<evidence type="ECO:0000256" key="3">
    <source>
        <dbReference type="ARBA" id="ARBA00006676"/>
    </source>
</evidence>
<dbReference type="InterPro" id="IPR032466">
    <property type="entry name" value="Metal_Hydrolase"/>
</dbReference>
<evidence type="ECO:0000256" key="15">
    <source>
        <dbReference type="ARBA" id="ARBA00057464"/>
    </source>
</evidence>
<keyword evidence="11" id="KW-0546">Nucleotide metabolism</keyword>
<comment type="catalytic activity">
    <reaction evidence="14">
        <text>N(6)-methyl-AMP + H2O + H(+) = IMP + methylamine</text>
        <dbReference type="Rhea" id="RHEA:16001"/>
        <dbReference type="ChEBI" id="CHEBI:15377"/>
        <dbReference type="ChEBI" id="CHEBI:15378"/>
        <dbReference type="ChEBI" id="CHEBI:58053"/>
        <dbReference type="ChEBI" id="CHEBI:59338"/>
        <dbReference type="ChEBI" id="CHEBI:144842"/>
    </reaction>
    <physiologicalReaction direction="left-to-right" evidence="14">
        <dbReference type="Rhea" id="RHEA:16002"/>
    </physiologicalReaction>
</comment>
<dbReference type="GO" id="GO:0006154">
    <property type="term" value="P:adenosine catabolic process"/>
    <property type="evidence" value="ECO:0007669"/>
    <property type="project" value="TreeGrafter"/>
</dbReference>
<dbReference type="GO" id="GO:0046103">
    <property type="term" value="P:inosine biosynthetic process"/>
    <property type="evidence" value="ECO:0007669"/>
    <property type="project" value="TreeGrafter"/>
</dbReference>
<dbReference type="VEuPathDB" id="VectorBase:AQUA009963"/>
<keyword evidence="8" id="KW-0547">Nucleotide-binding</keyword>
<dbReference type="PROSITE" id="PS51419">
    <property type="entry name" value="RAB"/>
    <property type="match status" value="1"/>
</dbReference>
<comment type="subunit">
    <text evidence="4">Monomer.</text>
</comment>
<dbReference type="SUPFAM" id="SSF51556">
    <property type="entry name" value="Metallo-dependent hydrolases"/>
    <property type="match status" value="1"/>
</dbReference>
<evidence type="ECO:0000256" key="10">
    <source>
        <dbReference type="ARBA" id="ARBA00022833"/>
    </source>
</evidence>
<dbReference type="FunFam" id="3.20.20.140:FF:000033">
    <property type="entry name" value="Adenosine deaminase-like protein"/>
    <property type="match status" value="1"/>
</dbReference>
<keyword evidence="12" id="KW-0342">GTP-binding</keyword>
<dbReference type="SUPFAM" id="SSF52540">
    <property type="entry name" value="P-loop containing nucleoside triphosphate hydrolases"/>
    <property type="match status" value="1"/>
</dbReference>
<dbReference type="SMART" id="SM00173">
    <property type="entry name" value="RAS"/>
    <property type="match status" value="1"/>
</dbReference>
<evidence type="ECO:0000256" key="12">
    <source>
        <dbReference type="ARBA" id="ARBA00023134"/>
    </source>
</evidence>
<evidence type="ECO:0000256" key="5">
    <source>
        <dbReference type="ARBA" id="ARBA00011984"/>
    </source>
</evidence>
<dbReference type="GO" id="GO:0005886">
    <property type="term" value="C:plasma membrane"/>
    <property type="evidence" value="ECO:0007669"/>
    <property type="project" value="UniProtKB-SubCell"/>
</dbReference>
<evidence type="ECO:0000256" key="2">
    <source>
        <dbReference type="ARBA" id="ARBA00004236"/>
    </source>
</evidence>
<accession>A0A182XJC9</accession>
<dbReference type="EC" id="3.6.5.2" evidence="5"/>
<dbReference type="PANTHER" id="PTHR11409:SF42">
    <property type="entry name" value="ADENOSINE DEAMINASE-LIKE PROTEIN"/>
    <property type="match status" value="1"/>
</dbReference>
<organism evidence="19 20">
    <name type="scientific">Anopheles quadriannulatus</name>
    <name type="common">Mosquito</name>
    <dbReference type="NCBI Taxonomy" id="34691"/>
    <lineage>
        <taxon>Eukaryota</taxon>
        <taxon>Metazoa</taxon>
        <taxon>Ecdysozoa</taxon>
        <taxon>Arthropoda</taxon>
        <taxon>Hexapoda</taxon>
        <taxon>Insecta</taxon>
        <taxon>Pterygota</taxon>
        <taxon>Neoptera</taxon>
        <taxon>Endopterygota</taxon>
        <taxon>Diptera</taxon>
        <taxon>Nematocera</taxon>
        <taxon>Culicoidea</taxon>
        <taxon>Culicidae</taxon>
        <taxon>Anophelinae</taxon>
        <taxon>Anopheles</taxon>
    </lineage>
</organism>
<dbReference type="SMART" id="SM00175">
    <property type="entry name" value="RAB"/>
    <property type="match status" value="1"/>
</dbReference>
<dbReference type="Gene3D" id="3.40.50.300">
    <property type="entry name" value="P-loop containing nucleotide triphosphate hydrolases"/>
    <property type="match status" value="1"/>
</dbReference>
<dbReference type="GO" id="GO:0046872">
    <property type="term" value="F:metal ion binding"/>
    <property type="evidence" value="ECO:0007669"/>
    <property type="project" value="UniProtKB-KW"/>
</dbReference>
<dbReference type="PANTHER" id="PTHR11409">
    <property type="entry name" value="ADENOSINE DEAMINASE"/>
    <property type="match status" value="1"/>
</dbReference>
<evidence type="ECO:0000313" key="20">
    <source>
        <dbReference type="Proteomes" id="UP000076407"/>
    </source>
</evidence>
<comment type="subcellular location">
    <subcellularLocation>
        <location evidence="2">Cell membrane</location>
    </subcellularLocation>
</comment>
<dbReference type="PROSITE" id="PS51421">
    <property type="entry name" value="RAS"/>
    <property type="match status" value="1"/>
</dbReference>
<evidence type="ECO:0000256" key="7">
    <source>
        <dbReference type="ARBA" id="ARBA00022723"/>
    </source>
</evidence>
<evidence type="ECO:0000256" key="11">
    <source>
        <dbReference type="ARBA" id="ARBA00023080"/>
    </source>
</evidence>
<keyword evidence="9" id="KW-0378">Hydrolase</keyword>
<dbReference type="PRINTS" id="PR00449">
    <property type="entry name" value="RASTRNSFRMNG"/>
</dbReference>
<dbReference type="InterPro" id="IPR005225">
    <property type="entry name" value="Small_GTP-bd"/>
</dbReference>
<evidence type="ECO:0000256" key="9">
    <source>
        <dbReference type="ARBA" id="ARBA00022801"/>
    </source>
</evidence>
<evidence type="ECO:0000256" key="16">
    <source>
        <dbReference type="ARBA" id="ARBA00070474"/>
    </source>
</evidence>
<evidence type="ECO:0000256" key="13">
    <source>
        <dbReference type="ARBA" id="ARBA00023136"/>
    </source>
</evidence>
<evidence type="ECO:0000259" key="18">
    <source>
        <dbReference type="Pfam" id="PF00962"/>
    </source>
</evidence>
<dbReference type="Pfam" id="PF00071">
    <property type="entry name" value="Ras"/>
    <property type="match status" value="1"/>
</dbReference>
<dbReference type="GO" id="GO:0003925">
    <property type="term" value="F:G protein activity"/>
    <property type="evidence" value="ECO:0007669"/>
    <property type="project" value="UniProtKB-EC"/>
</dbReference>
<dbReference type="NCBIfam" id="TIGR00231">
    <property type="entry name" value="small_GTP"/>
    <property type="match status" value="1"/>
</dbReference>
<dbReference type="GO" id="GO:0004000">
    <property type="term" value="F:adenosine deaminase activity"/>
    <property type="evidence" value="ECO:0007669"/>
    <property type="project" value="TreeGrafter"/>
</dbReference>
<dbReference type="AlphaFoldDB" id="A0A182XJC9"/>
<reference evidence="19" key="1">
    <citation type="submission" date="2020-05" db="UniProtKB">
        <authorList>
            <consortium name="EnsemblMetazoa"/>
        </authorList>
    </citation>
    <scope>IDENTIFICATION</scope>
    <source>
        <strain evidence="19">SANGQUA</strain>
    </source>
</reference>
<evidence type="ECO:0000256" key="8">
    <source>
        <dbReference type="ARBA" id="ARBA00022741"/>
    </source>
</evidence>
<dbReference type="InterPro" id="IPR006330">
    <property type="entry name" value="Ado/ade_deaminase"/>
</dbReference>
<dbReference type="SMART" id="SM00176">
    <property type="entry name" value="RAN"/>
    <property type="match status" value="1"/>
</dbReference>
<proteinExistence type="inferred from homology"/>
<dbReference type="Proteomes" id="UP000076407">
    <property type="component" value="Unassembled WGS sequence"/>
</dbReference>
<name>A0A182XJC9_ANOQN</name>
<dbReference type="InterPro" id="IPR001806">
    <property type="entry name" value="Small_GTPase"/>
</dbReference>
<keyword evidence="6" id="KW-1003">Cell membrane</keyword>
<keyword evidence="20" id="KW-1185">Reference proteome</keyword>
<feature type="compositionally biased region" description="Polar residues" evidence="17">
    <location>
        <begin position="29"/>
        <end position="41"/>
    </location>
</feature>
<dbReference type="Gene3D" id="3.20.20.140">
    <property type="entry name" value="Metal-dependent hydrolases"/>
    <property type="match status" value="1"/>
</dbReference>
<evidence type="ECO:0000313" key="19">
    <source>
        <dbReference type="EnsemblMetazoa" id="AQUA009963-PA"/>
    </source>
</evidence>
<dbReference type="GO" id="GO:0009117">
    <property type="term" value="P:nucleotide metabolic process"/>
    <property type="evidence" value="ECO:0007669"/>
    <property type="project" value="UniProtKB-KW"/>
</dbReference>
<feature type="domain" description="Adenosine deaminase" evidence="18">
    <location>
        <begin position="217"/>
        <end position="536"/>
    </location>
</feature>
<comment type="similarity">
    <text evidence="3">Belongs to the metallo-dependent hydrolases superfamily. Adenosine and AMP deaminases family.</text>
</comment>
<keyword evidence="7" id="KW-0479">Metal-binding</keyword>
<keyword evidence="10" id="KW-0862">Zinc</keyword>
<dbReference type="InterPro" id="IPR027417">
    <property type="entry name" value="P-loop_NTPase"/>
</dbReference>
<dbReference type="SMART" id="SM00174">
    <property type="entry name" value="RHO"/>
    <property type="match status" value="1"/>
</dbReference>
<keyword evidence="13" id="KW-0472">Membrane</keyword>
<comment type="function">
    <text evidence="15">Catalyzes the hydrolysis of the free cytosolic methylated adenosine nucleotide N(6)-methyl-AMP (N6-mAMP) to produce inositol monophosphate (IMP) and methylamine. Is required for the catabolism of cytosolic N6-mAMP, which is derived from the degradation of mRNA containing N6-methylated adenine (m6A).</text>
</comment>
<dbReference type="CDD" id="cd04141">
    <property type="entry name" value="Rit_Rin_Ric"/>
    <property type="match status" value="1"/>
</dbReference>
<protein>
    <recommendedName>
        <fullName evidence="16">Adenosine deaminase-like protein</fullName>
        <ecNumber evidence="5">3.6.5.2</ecNumber>
    </recommendedName>
</protein>
<dbReference type="InterPro" id="IPR001365">
    <property type="entry name" value="A_deaminase_dom"/>
</dbReference>